<keyword evidence="2" id="KW-0732">Signal</keyword>
<comment type="caution">
    <text evidence="3">The sequence shown here is derived from an EMBL/GenBank/DDBJ whole genome shotgun (WGS) entry which is preliminary data.</text>
</comment>
<feature type="chain" id="PRO_5011986145" description="SlyB protein" evidence="2">
    <location>
        <begin position="25"/>
        <end position="149"/>
    </location>
</feature>
<dbReference type="OrthoDB" id="680866at2"/>
<organism evidence="3 4">
    <name type="scientific">Niastella vici</name>
    <dbReference type="NCBI Taxonomy" id="1703345"/>
    <lineage>
        <taxon>Bacteria</taxon>
        <taxon>Pseudomonadati</taxon>
        <taxon>Bacteroidota</taxon>
        <taxon>Chitinophagia</taxon>
        <taxon>Chitinophagales</taxon>
        <taxon>Chitinophagaceae</taxon>
        <taxon>Niastella</taxon>
    </lineage>
</organism>
<feature type="region of interest" description="Disordered" evidence="1">
    <location>
        <begin position="50"/>
        <end position="112"/>
    </location>
</feature>
<sequence>MQKLLLLISGSLLYCISITAQVNADSLSLAMEIHRNQIKLGKLLSQLEQQTNKKQDASEKAQSSANINSTAADKLSDDPDSRKLARRAKNKASDAKKDSRNARVESQNLDKLHKDIQDLKKKIENNQAKLDKRIKDGRPNSAAIDTIPN</sequence>
<evidence type="ECO:0000313" key="4">
    <source>
        <dbReference type="Proteomes" id="UP000192796"/>
    </source>
</evidence>
<reference evidence="3 4" key="1">
    <citation type="submission" date="2016-03" db="EMBL/GenBank/DDBJ databases">
        <title>Niastella vici sp. nov., isolated from farmland soil.</title>
        <authorList>
            <person name="Chen L."/>
            <person name="Wang D."/>
            <person name="Yang S."/>
            <person name="Wang G."/>
        </authorList>
    </citation>
    <scope>NUCLEOTIDE SEQUENCE [LARGE SCALE GENOMIC DNA]</scope>
    <source>
        <strain evidence="3 4">DJ57</strain>
    </source>
</reference>
<evidence type="ECO:0000313" key="3">
    <source>
        <dbReference type="EMBL" id="OQP63369.1"/>
    </source>
</evidence>
<dbReference type="Proteomes" id="UP000192796">
    <property type="component" value="Unassembled WGS sequence"/>
</dbReference>
<evidence type="ECO:0008006" key="5">
    <source>
        <dbReference type="Google" id="ProtNLM"/>
    </source>
</evidence>
<keyword evidence="4" id="KW-1185">Reference proteome</keyword>
<feature type="region of interest" description="Disordered" evidence="1">
    <location>
        <begin position="127"/>
        <end position="149"/>
    </location>
</feature>
<evidence type="ECO:0000256" key="1">
    <source>
        <dbReference type="SAM" id="MobiDB-lite"/>
    </source>
</evidence>
<proteinExistence type="predicted"/>
<gene>
    <name evidence="3" type="ORF">A3860_23765</name>
</gene>
<dbReference type="RefSeq" id="WP_081147630.1">
    <property type="nucleotide sequence ID" value="NZ_LVYD01000045.1"/>
</dbReference>
<name>A0A1V9FYC7_9BACT</name>
<feature type="signal peptide" evidence="2">
    <location>
        <begin position="1"/>
        <end position="24"/>
    </location>
</feature>
<feature type="compositionally biased region" description="Basic and acidic residues" evidence="1">
    <location>
        <begin position="127"/>
        <end position="138"/>
    </location>
</feature>
<dbReference type="STRING" id="1703345.A3860_23765"/>
<evidence type="ECO:0000256" key="2">
    <source>
        <dbReference type="SAM" id="SignalP"/>
    </source>
</evidence>
<accession>A0A1V9FYC7</accession>
<dbReference type="EMBL" id="LVYD01000045">
    <property type="protein sequence ID" value="OQP63369.1"/>
    <property type="molecule type" value="Genomic_DNA"/>
</dbReference>
<feature type="compositionally biased region" description="Basic and acidic residues" evidence="1">
    <location>
        <begin position="74"/>
        <end position="83"/>
    </location>
</feature>
<protein>
    <recommendedName>
        <fullName evidence="5">SlyB protein</fullName>
    </recommendedName>
</protein>
<feature type="compositionally biased region" description="Basic and acidic residues" evidence="1">
    <location>
        <begin position="91"/>
        <end position="112"/>
    </location>
</feature>
<dbReference type="AlphaFoldDB" id="A0A1V9FYC7"/>
<feature type="compositionally biased region" description="Polar residues" evidence="1">
    <location>
        <begin position="60"/>
        <end position="71"/>
    </location>
</feature>